<reference evidence="2" key="1">
    <citation type="submission" date="2022-08" db="EMBL/GenBank/DDBJ databases">
        <title>Novel Bdellovibrio Species Isolated from Svalbard: Designation Bdellovibrio svalbardensis.</title>
        <authorList>
            <person name="Mitchell R.J."/>
            <person name="Choi S.Y."/>
        </authorList>
    </citation>
    <scope>NUCLEOTIDE SEQUENCE</scope>
    <source>
        <strain evidence="2">PAP01</strain>
    </source>
</reference>
<evidence type="ECO:0000256" key="1">
    <source>
        <dbReference type="SAM" id="SignalP"/>
    </source>
</evidence>
<organism evidence="2 3">
    <name type="scientific">Bdellovibrio svalbardensis</name>
    <dbReference type="NCBI Taxonomy" id="2972972"/>
    <lineage>
        <taxon>Bacteria</taxon>
        <taxon>Pseudomonadati</taxon>
        <taxon>Bdellovibrionota</taxon>
        <taxon>Bdellovibrionia</taxon>
        <taxon>Bdellovibrionales</taxon>
        <taxon>Pseudobdellovibrionaceae</taxon>
        <taxon>Bdellovibrio</taxon>
    </lineage>
</organism>
<dbReference type="RefSeq" id="WP_277577906.1">
    <property type="nucleotide sequence ID" value="NZ_JANRMI010000002.1"/>
</dbReference>
<evidence type="ECO:0000313" key="2">
    <source>
        <dbReference type="EMBL" id="MDG0816427.1"/>
    </source>
</evidence>
<feature type="chain" id="PRO_5045447964" description="Peptidase C1A papain C-terminal domain-containing protein" evidence="1">
    <location>
        <begin position="24"/>
        <end position="372"/>
    </location>
</feature>
<gene>
    <name evidence="2" type="ORF">NWE73_08640</name>
</gene>
<sequence length="372" mass="41791">MALLPAYRPLVLFILLFSFSGTAFCITESDCAPVRLDQNGGPFQTLPIYNQTDNVGTDTGMCYAISASQLIDAKRMKLGKFDGKLTSPASLALNWVNHFLSPEELANNRQNRETFRKPIKENLIEGKGIASTLYGNFGKLTPAIEASRNKHVCDETWLKKQSIISSENHDKMFSQIFSLIDEQFEAESNIDRVYKKILSINSQANSTGCADSKGNLNQIQDILEAIKKATEHIKPERQAKAFIDRICKDHSVYVDVPEPKELICFQKKCKDEQERSLNDLISSPDFAGVGMHYDPNILFKENGPIGGSHVSVIIGRRYDNEAGRCMVLIRDTYGSDCKAPRLNMKYKNCENGQHWIPIEDVVNSSVSLTYFE</sequence>
<accession>A0ABT6DHU2</accession>
<feature type="signal peptide" evidence="1">
    <location>
        <begin position="1"/>
        <end position="23"/>
    </location>
</feature>
<comment type="caution">
    <text evidence="2">The sequence shown here is derived from an EMBL/GenBank/DDBJ whole genome shotgun (WGS) entry which is preliminary data.</text>
</comment>
<proteinExistence type="predicted"/>
<dbReference type="EMBL" id="JANRMI010000002">
    <property type="protein sequence ID" value="MDG0816427.1"/>
    <property type="molecule type" value="Genomic_DNA"/>
</dbReference>
<keyword evidence="1" id="KW-0732">Signal</keyword>
<protein>
    <recommendedName>
        <fullName evidence="4">Peptidase C1A papain C-terminal domain-containing protein</fullName>
    </recommendedName>
</protein>
<name>A0ABT6DHU2_9BACT</name>
<evidence type="ECO:0000313" key="3">
    <source>
        <dbReference type="Proteomes" id="UP001152321"/>
    </source>
</evidence>
<evidence type="ECO:0008006" key="4">
    <source>
        <dbReference type="Google" id="ProtNLM"/>
    </source>
</evidence>
<dbReference type="Proteomes" id="UP001152321">
    <property type="component" value="Unassembled WGS sequence"/>
</dbReference>
<keyword evidence="3" id="KW-1185">Reference proteome</keyword>